<keyword evidence="11" id="KW-1185">Reference proteome</keyword>
<evidence type="ECO:0000256" key="6">
    <source>
        <dbReference type="ARBA" id="ARBA00023054"/>
    </source>
</evidence>
<dbReference type="GO" id="GO:0032465">
    <property type="term" value="P:regulation of cytokinesis"/>
    <property type="evidence" value="ECO:0007669"/>
    <property type="project" value="TreeGrafter"/>
</dbReference>
<keyword evidence="4" id="KW-0813">Transport</keyword>
<organism evidence="10 11">
    <name type="scientific">Parthenolecanium corni</name>
    <dbReference type="NCBI Taxonomy" id="536013"/>
    <lineage>
        <taxon>Eukaryota</taxon>
        <taxon>Metazoa</taxon>
        <taxon>Ecdysozoa</taxon>
        <taxon>Arthropoda</taxon>
        <taxon>Hexapoda</taxon>
        <taxon>Insecta</taxon>
        <taxon>Pterygota</taxon>
        <taxon>Neoptera</taxon>
        <taxon>Paraneoptera</taxon>
        <taxon>Hemiptera</taxon>
        <taxon>Sternorrhyncha</taxon>
        <taxon>Coccoidea</taxon>
        <taxon>Coccidae</taxon>
        <taxon>Parthenolecanium</taxon>
    </lineage>
</organism>
<keyword evidence="5" id="KW-0967">Endosome</keyword>
<dbReference type="InterPro" id="IPR037245">
    <property type="entry name" value="FIP-RBD_C_sf"/>
</dbReference>
<dbReference type="GO" id="GO:0030139">
    <property type="term" value="C:endocytic vesicle"/>
    <property type="evidence" value="ECO:0007669"/>
    <property type="project" value="TreeGrafter"/>
</dbReference>
<dbReference type="Proteomes" id="UP001367676">
    <property type="component" value="Unassembled WGS sequence"/>
</dbReference>
<feature type="coiled-coil region" evidence="8">
    <location>
        <begin position="94"/>
        <end position="312"/>
    </location>
</feature>
<evidence type="ECO:0000256" key="8">
    <source>
        <dbReference type="SAM" id="Coils"/>
    </source>
</evidence>
<proteinExistence type="predicted"/>
<accession>A0AAN9T7V4</accession>
<dbReference type="PANTHER" id="PTHR15726:SF7">
    <property type="entry name" value="NUCLEAR FALLOUT, ISOFORM J"/>
    <property type="match status" value="1"/>
</dbReference>
<evidence type="ECO:0000256" key="5">
    <source>
        <dbReference type="ARBA" id="ARBA00022753"/>
    </source>
</evidence>
<dbReference type="PROSITE" id="PS51511">
    <property type="entry name" value="FIP_RBD"/>
    <property type="match status" value="1"/>
</dbReference>
<dbReference type="Pfam" id="PF09457">
    <property type="entry name" value="RBD-FIP"/>
    <property type="match status" value="1"/>
</dbReference>
<dbReference type="GO" id="GO:0032154">
    <property type="term" value="C:cleavage furrow"/>
    <property type="evidence" value="ECO:0007669"/>
    <property type="project" value="UniProtKB-SubCell"/>
</dbReference>
<evidence type="ECO:0000256" key="4">
    <source>
        <dbReference type="ARBA" id="ARBA00022448"/>
    </source>
</evidence>
<dbReference type="InterPro" id="IPR051977">
    <property type="entry name" value="Rab11-interacting_regulator"/>
</dbReference>
<evidence type="ECO:0000256" key="3">
    <source>
        <dbReference type="ARBA" id="ARBA00004654"/>
    </source>
</evidence>
<comment type="subcellular location">
    <subcellularLocation>
        <location evidence="2">Cleavage furrow</location>
    </subcellularLocation>
    <subcellularLocation>
        <location evidence="1">Midbody</location>
    </subcellularLocation>
    <subcellularLocation>
        <location evidence="3">Recycling endosome membrane</location>
        <topology evidence="3">Peripheral membrane protein</topology>
    </subcellularLocation>
</comment>
<dbReference type="AlphaFoldDB" id="A0AAN9T7V4"/>
<evidence type="ECO:0000313" key="11">
    <source>
        <dbReference type="Proteomes" id="UP001367676"/>
    </source>
</evidence>
<gene>
    <name evidence="10" type="ORF">V9T40_010830</name>
</gene>
<protein>
    <recommendedName>
        <fullName evidence="9">FIP-RBD domain-containing protein</fullName>
    </recommendedName>
</protein>
<sequence>MVSANVVNMQNSLEDELEFDMWDGQFEFLGNSYVVDGVTERAANGHHVQTPAEGYDPTSDLVLAPISIEEAVQNIRASRAGRHSKMNLKKNLLFDDVSENVQMLQQQMNALADNQSQSDERYTRAKQENAALQARILILEEQLRENELRSEEKYAEEVKRHRELVARVDREKQLQVENCAIRLQTLEQSNANLKEETLRCKNEVEAQRKEKERLKETLEENQQLVVSLKEEIQMLRENEKKIKEQKDAAEHLLEEVSKEMEMLRTDKIRALTALQNCKDVPSQVETELQIQLDSLKQEHRTLQESYEELQALLLTRSIQEGRSLLTGSNNLAAELEEMTQDDMKTALKEQQEVNGQLRAYIDNILLNIVENYPQLLEVKSSSS</sequence>
<evidence type="ECO:0000256" key="2">
    <source>
        <dbReference type="ARBA" id="ARBA00004626"/>
    </source>
</evidence>
<dbReference type="EMBL" id="JBBCAQ010000037">
    <property type="protein sequence ID" value="KAK7573639.1"/>
    <property type="molecule type" value="Genomic_DNA"/>
</dbReference>
<dbReference type="GO" id="GO:0032456">
    <property type="term" value="P:endocytic recycling"/>
    <property type="evidence" value="ECO:0007669"/>
    <property type="project" value="TreeGrafter"/>
</dbReference>
<feature type="domain" description="FIP-RBD" evidence="9">
    <location>
        <begin position="317"/>
        <end position="379"/>
    </location>
</feature>
<dbReference type="InterPro" id="IPR019018">
    <property type="entry name" value="Rab-bd_FIP-RBD"/>
</dbReference>
<keyword evidence="6 8" id="KW-0175">Coiled coil</keyword>
<dbReference type="Gene3D" id="1.20.5.2440">
    <property type="match status" value="1"/>
</dbReference>
<dbReference type="GO" id="GO:0030496">
    <property type="term" value="C:midbody"/>
    <property type="evidence" value="ECO:0007669"/>
    <property type="project" value="UniProtKB-SubCell"/>
</dbReference>
<evidence type="ECO:0000256" key="7">
    <source>
        <dbReference type="ARBA" id="ARBA00023136"/>
    </source>
</evidence>
<dbReference type="InterPro" id="IPR057316">
    <property type="entry name" value="Rab11-FIP3/4_dom"/>
</dbReference>
<dbReference type="GO" id="GO:0055038">
    <property type="term" value="C:recycling endosome membrane"/>
    <property type="evidence" value="ECO:0007669"/>
    <property type="project" value="UniProtKB-SubCell"/>
</dbReference>
<evidence type="ECO:0000313" key="10">
    <source>
        <dbReference type="EMBL" id="KAK7573639.1"/>
    </source>
</evidence>
<evidence type="ECO:0000256" key="1">
    <source>
        <dbReference type="ARBA" id="ARBA00004214"/>
    </source>
</evidence>
<keyword evidence="7" id="KW-0472">Membrane</keyword>
<evidence type="ECO:0000259" key="9">
    <source>
        <dbReference type="PROSITE" id="PS51511"/>
    </source>
</evidence>
<comment type="caution">
    <text evidence="10">The sequence shown here is derived from an EMBL/GenBank/DDBJ whole genome shotgun (WGS) entry which is preliminary data.</text>
</comment>
<dbReference type="SUPFAM" id="SSF144270">
    <property type="entry name" value="Eferin C-derminal domain-like"/>
    <property type="match status" value="1"/>
</dbReference>
<dbReference type="Pfam" id="PF25450">
    <property type="entry name" value="Rab11-FIP3"/>
    <property type="match status" value="1"/>
</dbReference>
<dbReference type="PANTHER" id="PTHR15726">
    <property type="entry name" value="RAB11-FAMILY INTERACTING PROTEIN"/>
    <property type="match status" value="1"/>
</dbReference>
<dbReference type="FunFam" id="1.20.5.2440:FF:000003">
    <property type="entry name" value="Nuclear fallout, isoform D"/>
    <property type="match status" value="1"/>
</dbReference>
<reference evidence="10 11" key="1">
    <citation type="submission" date="2024-03" db="EMBL/GenBank/DDBJ databases">
        <title>Adaptation during the transition from Ophiocordyceps entomopathogen to insect associate is accompanied by gene loss and intensified selection.</title>
        <authorList>
            <person name="Ward C.M."/>
            <person name="Onetto C.A."/>
            <person name="Borneman A.R."/>
        </authorList>
    </citation>
    <scope>NUCLEOTIDE SEQUENCE [LARGE SCALE GENOMIC DNA]</scope>
    <source>
        <strain evidence="10">AWRI1</strain>
        <tissue evidence="10">Single Adult Female</tissue>
    </source>
</reference>
<name>A0AAN9T7V4_9HEMI</name>